<evidence type="ECO:0000259" key="4">
    <source>
        <dbReference type="PROSITE" id="PS01124"/>
    </source>
</evidence>
<dbReference type="PANTHER" id="PTHR46796">
    <property type="entry name" value="HTH-TYPE TRANSCRIPTIONAL ACTIVATOR RHAS-RELATED"/>
    <property type="match status" value="1"/>
</dbReference>
<dbReference type="Pfam" id="PF12833">
    <property type="entry name" value="HTH_18"/>
    <property type="match status" value="1"/>
</dbReference>
<dbReference type="Gene3D" id="1.10.10.60">
    <property type="entry name" value="Homeodomain-like"/>
    <property type="match status" value="1"/>
</dbReference>
<keyword evidence="1" id="KW-0805">Transcription regulation</keyword>
<dbReference type="PANTHER" id="PTHR46796:SF12">
    <property type="entry name" value="HTH-TYPE DNA-BINDING TRANSCRIPTIONAL ACTIVATOR EUTR"/>
    <property type="match status" value="1"/>
</dbReference>
<protein>
    <submittedName>
        <fullName evidence="5">Helix-turn-helix domain-containing protein</fullName>
    </submittedName>
</protein>
<dbReference type="RefSeq" id="WP_380600472.1">
    <property type="nucleotide sequence ID" value="NZ_JBHSDU010000010.1"/>
</dbReference>
<dbReference type="InterPro" id="IPR050204">
    <property type="entry name" value="AraC_XylS_family_regulators"/>
</dbReference>
<evidence type="ECO:0000256" key="3">
    <source>
        <dbReference type="ARBA" id="ARBA00023163"/>
    </source>
</evidence>
<proteinExistence type="predicted"/>
<dbReference type="InterPro" id="IPR018060">
    <property type="entry name" value="HTH_AraC"/>
</dbReference>
<feature type="domain" description="HTH araC/xylS-type" evidence="4">
    <location>
        <begin position="196"/>
        <end position="297"/>
    </location>
</feature>
<dbReference type="EMBL" id="JBHSDU010000010">
    <property type="protein sequence ID" value="MFC4311701.1"/>
    <property type="molecule type" value="Genomic_DNA"/>
</dbReference>
<keyword evidence="3" id="KW-0804">Transcription</keyword>
<evidence type="ECO:0000313" key="5">
    <source>
        <dbReference type="EMBL" id="MFC4311701.1"/>
    </source>
</evidence>
<evidence type="ECO:0000313" key="6">
    <source>
        <dbReference type="Proteomes" id="UP001595904"/>
    </source>
</evidence>
<comment type="caution">
    <text evidence="5">The sequence shown here is derived from an EMBL/GenBank/DDBJ whole genome shotgun (WGS) entry which is preliminary data.</text>
</comment>
<sequence length="327" mass="35699">MTRIVYQDIDEFADALRGTIGCFIRTAPSAAHWWIDGLELATASMQHLHTGGPFTFAGRGKPGTLTFHVPLTNIGTVRVNGQILDADSFVVLREDRPFLWSVSDASHWASVSVPLNHTVVTSALASGAPNGTVRRRTSAEVLDGVKRLIESARGMDVASADGEIASALIHALKQSVPADPGPRIGRPQLSRSIVISSALAFMNANEGQPVFIDDLCRATHVSERALRNMFHEFFGVGPMRLLKVRQLHEIRAALLRTQPRLDTVTHIAARFGVFDPSLLARNYKTLFGESPSKTLRRASTGESQARMRVGWLKHASRIFLDGDSGSM</sequence>
<dbReference type="PROSITE" id="PS01124">
    <property type="entry name" value="HTH_ARAC_FAMILY_2"/>
    <property type="match status" value="1"/>
</dbReference>
<dbReference type="Proteomes" id="UP001595904">
    <property type="component" value="Unassembled WGS sequence"/>
</dbReference>
<gene>
    <name evidence="5" type="ORF">ACFPN2_21630</name>
</gene>
<accession>A0ABV8SVV0</accession>
<keyword evidence="2" id="KW-0238">DNA-binding</keyword>
<evidence type="ECO:0000256" key="2">
    <source>
        <dbReference type="ARBA" id="ARBA00023125"/>
    </source>
</evidence>
<organism evidence="5 6">
    <name type="scientific">Steroidobacter flavus</name>
    <dbReference type="NCBI Taxonomy" id="1842136"/>
    <lineage>
        <taxon>Bacteria</taxon>
        <taxon>Pseudomonadati</taxon>
        <taxon>Pseudomonadota</taxon>
        <taxon>Gammaproteobacteria</taxon>
        <taxon>Steroidobacterales</taxon>
        <taxon>Steroidobacteraceae</taxon>
        <taxon>Steroidobacter</taxon>
    </lineage>
</organism>
<dbReference type="SMART" id="SM00342">
    <property type="entry name" value="HTH_ARAC"/>
    <property type="match status" value="1"/>
</dbReference>
<keyword evidence="6" id="KW-1185">Reference proteome</keyword>
<name>A0ABV8SVV0_9GAMM</name>
<evidence type="ECO:0000256" key="1">
    <source>
        <dbReference type="ARBA" id="ARBA00023015"/>
    </source>
</evidence>
<reference evidence="6" key="1">
    <citation type="journal article" date="2019" name="Int. J. Syst. Evol. Microbiol.">
        <title>The Global Catalogue of Microorganisms (GCM) 10K type strain sequencing project: providing services to taxonomists for standard genome sequencing and annotation.</title>
        <authorList>
            <consortium name="The Broad Institute Genomics Platform"/>
            <consortium name="The Broad Institute Genome Sequencing Center for Infectious Disease"/>
            <person name="Wu L."/>
            <person name="Ma J."/>
        </authorList>
    </citation>
    <scope>NUCLEOTIDE SEQUENCE [LARGE SCALE GENOMIC DNA]</scope>
    <source>
        <strain evidence="6">CGMCC 1.10759</strain>
    </source>
</reference>